<protein>
    <submittedName>
        <fullName evidence="5">Tyrosinase domain containing protein</fullName>
    </submittedName>
</protein>
<feature type="chain" id="PRO_5001728218" evidence="3">
    <location>
        <begin position="18"/>
        <end position="411"/>
    </location>
</feature>
<dbReference type="PANTHER" id="PTHR11474">
    <property type="entry name" value="TYROSINASE FAMILY MEMBER"/>
    <property type="match status" value="1"/>
</dbReference>
<feature type="domain" description="Tyrosinase copper-binding" evidence="4">
    <location>
        <begin position="122"/>
        <end position="300"/>
    </location>
</feature>
<dbReference type="GO" id="GO:0016491">
    <property type="term" value="F:oxidoreductase activity"/>
    <property type="evidence" value="ECO:0007669"/>
    <property type="project" value="InterPro"/>
</dbReference>
<dbReference type="PRINTS" id="PR00092">
    <property type="entry name" value="TYROSINASE"/>
</dbReference>
<evidence type="ECO:0000256" key="3">
    <source>
        <dbReference type="SAM" id="SignalP"/>
    </source>
</evidence>
<dbReference type="EMBL" id="HG805827">
    <property type="protein sequence ID" value="CDW52607.1"/>
    <property type="molecule type" value="Genomic_DNA"/>
</dbReference>
<name>A0A077YX65_TRITR</name>
<dbReference type="GO" id="GO:0046872">
    <property type="term" value="F:metal ion binding"/>
    <property type="evidence" value="ECO:0007669"/>
    <property type="project" value="UniProtKB-KW"/>
</dbReference>
<accession>A0A077YX65</accession>
<dbReference type="OrthoDB" id="6132182at2759"/>
<dbReference type="InterPro" id="IPR050316">
    <property type="entry name" value="Tyrosinase/Hemocyanin"/>
</dbReference>
<reference evidence="5" key="1">
    <citation type="submission" date="2014-01" db="EMBL/GenBank/DDBJ databases">
        <authorList>
            <person name="Aslett M."/>
        </authorList>
    </citation>
    <scope>NUCLEOTIDE SEQUENCE</scope>
</reference>
<gene>
    <name evidence="5" type="ORF">TTRE_0000086901</name>
</gene>
<dbReference type="SUPFAM" id="SSF48056">
    <property type="entry name" value="Di-copper centre-containing domain"/>
    <property type="match status" value="1"/>
</dbReference>
<keyword evidence="1" id="KW-0479">Metal-binding</keyword>
<sequence>MVVSILCLFVLLHFAIGGELDDCFNRFPIIRGRLTWEQYMLECMKNRQYNVLSGEKEPFLEESSFFTDKQLKYLHSFDDDFSSAPPFPAAVRREYRDLTKKERDAFHQCLRRMNTEKIDGVSKYDLFGKLHNIDLAPASHVGPAVLPWHREYLRRFETAMRRIDSTVSLPYWDPTIEARLENCSDSTLWSNELMGSCYGSDRSSSFTRREWYTSTEPFEFKRNLGRHGEMSFTDELLAEIADYESLAEFGVCKNVKFEKALRKTRQWVGGDMEYLKTAGKDPLFYMLLAYVDYRFEDWRQMHPHAMYPADHEACTIFHFGKTPMFPFSPLKNKDGLSRAYTTKYYSYSKSPECNTKKPTCSNPHLSCNVELKRCAGRLVPRAKCKRHLYGEEPCYNSRCLNNICVAELFLA</sequence>
<dbReference type="PANTHER" id="PTHR11474:SF126">
    <property type="entry name" value="TYROSINASE-LIKE PROTEIN TYR-1-RELATED"/>
    <property type="match status" value="1"/>
</dbReference>
<evidence type="ECO:0000313" key="5">
    <source>
        <dbReference type="EMBL" id="CDW52607.1"/>
    </source>
</evidence>
<evidence type="ECO:0000259" key="4">
    <source>
        <dbReference type="Pfam" id="PF00264"/>
    </source>
</evidence>
<proteinExistence type="predicted"/>
<keyword evidence="3" id="KW-0732">Signal</keyword>
<dbReference type="Gene3D" id="1.10.1280.10">
    <property type="entry name" value="Di-copper center containing domain from catechol oxidase"/>
    <property type="match status" value="1"/>
</dbReference>
<feature type="signal peptide" evidence="3">
    <location>
        <begin position="1"/>
        <end position="17"/>
    </location>
</feature>
<evidence type="ECO:0000256" key="1">
    <source>
        <dbReference type="ARBA" id="ARBA00022723"/>
    </source>
</evidence>
<dbReference type="InterPro" id="IPR008922">
    <property type="entry name" value="Di-copper_centre_dom_sf"/>
</dbReference>
<dbReference type="Pfam" id="PF00264">
    <property type="entry name" value="Tyrosinase"/>
    <property type="match status" value="1"/>
</dbReference>
<dbReference type="STRING" id="36087.A0A077YX65"/>
<keyword evidence="6" id="KW-1185">Reference proteome</keyword>
<dbReference type="InterPro" id="IPR002227">
    <property type="entry name" value="Tyrosinase_Cu-bd"/>
</dbReference>
<dbReference type="AlphaFoldDB" id="A0A077YX65"/>
<dbReference type="Proteomes" id="UP000030665">
    <property type="component" value="Unassembled WGS sequence"/>
</dbReference>
<evidence type="ECO:0000313" key="6">
    <source>
        <dbReference type="Proteomes" id="UP000030665"/>
    </source>
</evidence>
<organism evidence="5 6">
    <name type="scientific">Trichuris trichiura</name>
    <name type="common">Whipworm</name>
    <name type="synonym">Trichocephalus trichiurus</name>
    <dbReference type="NCBI Taxonomy" id="36087"/>
    <lineage>
        <taxon>Eukaryota</taxon>
        <taxon>Metazoa</taxon>
        <taxon>Ecdysozoa</taxon>
        <taxon>Nematoda</taxon>
        <taxon>Enoplea</taxon>
        <taxon>Dorylaimia</taxon>
        <taxon>Trichinellida</taxon>
        <taxon>Trichuridae</taxon>
        <taxon>Trichuris</taxon>
    </lineage>
</organism>
<keyword evidence="2" id="KW-0186">Copper</keyword>
<evidence type="ECO:0000256" key="2">
    <source>
        <dbReference type="ARBA" id="ARBA00023008"/>
    </source>
</evidence>
<reference evidence="5" key="2">
    <citation type="submission" date="2014-03" db="EMBL/GenBank/DDBJ databases">
        <title>The whipworm genome and dual-species transcriptomics of an intimate host-pathogen interaction.</title>
        <authorList>
            <person name="Foth B.J."/>
            <person name="Tsai I.J."/>
            <person name="Reid A.J."/>
            <person name="Bancroft A.J."/>
            <person name="Nichol S."/>
            <person name="Tracey A."/>
            <person name="Holroyd N."/>
            <person name="Cotton J.A."/>
            <person name="Stanley E.J."/>
            <person name="Zarowiecki M."/>
            <person name="Liu J.Z."/>
            <person name="Huckvale T."/>
            <person name="Cooper P.J."/>
            <person name="Grencis R.K."/>
            <person name="Berriman M."/>
        </authorList>
    </citation>
    <scope>NUCLEOTIDE SEQUENCE [LARGE SCALE GENOMIC DNA]</scope>
</reference>